<dbReference type="InterPro" id="IPR018310">
    <property type="entry name" value="Put_endonuclease_Z1-dom"/>
</dbReference>
<sequence length="905" mass="103482">MLNSEQYDVAQFSIAKCTKKNEESYEIHYIEEIVRKTADFLDYEGNVEGIVRYVESKVNCRMDLGTSVVSEEAEHDKDWVKRIQSSEKIYATAYENYLRGKGMPPGVVNSISRVNDSILSLLSDPKKKDKSFQRRGLVIGDVQSGKTSNYLSLITKAADAGYKFIIVIAGIHNNLRSQTQQRIDEGFIGRISAKDSKKTPIGVGAEFDGQFPHPVSFTTIEQDFNKTLATSIATEIGGFNKPVILVIKKNVTTLKNLYEWLVNFNMNGLKANGIINNVPLLMIDDEADNASINTNIPDLDPTKTNNYLRTILKSFNQACYVGYTATPFANIFIDPDSYGECAEDLFPKDFIYNLDAPTNYFGARKIFLEPEYRYVHVTLDPQEIGKYIPLKHKKTFVLKDLPGSLKEAITSFLISKCIRNIRHDAREHCSMLINVSTLVNVQNQVKDKVLDYIDEISNEILAYSAMPTALQYKNIALLHRTFNKHYAESVDLNEKLIQWEQIAGQLRSIFDSSEKDYVFKTCVVNSNSQDTLDYSVYGKRGLMVIAIGGFSLSRGLTIEGLTVSYFYRSTQMYDTLLQMGRWFGYRPQYEDLCRIYMTEEAFSWYEHITQAADDVRRQIAEMNQLKKTPRDFGLYVRASDVGLTITARNKMYSAESGYLKRSFSGQQQEQTSFSDQRGIHSQNYRLLVSFWGKLNNEYESSNYSIGRFFSNVNTPDVIDFLSQYKFGISDKIPPKQEVMEACVRYLAEIQFKYPQIDIVFRTKELDVENLLGIQDIDPIERKVYKGDCDNFVLNKSRLGSEADEKIGLTKEQINTSKSVVTKGFRKVRNKPLLICYFVDLIQHDFEQDDKRIGNVWENDTENNKGIPALSLSFPPGDPEKQVQIYSNRVYYENSFFAADTEFEVA</sequence>
<organism evidence="2 3">
    <name type="scientific">Acinetobacter terrae</name>
    <dbReference type="NCBI Taxonomy" id="2731247"/>
    <lineage>
        <taxon>Bacteria</taxon>
        <taxon>Pseudomonadati</taxon>
        <taxon>Pseudomonadota</taxon>
        <taxon>Gammaproteobacteria</taxon>
        <taxon>Moraxellales</taxon>
        <taxon>Moraxellaceae</taxon>
        <taxon>Acinetobacter</taxon>
        <taxon>Acinetobacter Taxon 24</taxon>
    </lineage>
</organism>
<dbReference type="SUPFAM" id="SSF52540">
    <property type="entry name" value="P-loop containing nucleoside triphosphate hydrolases"/>
    <property type="match status" value="1"/>
</dbReference>
<name>A0ABX1V519_9GAMM</name>
<accession>A0ABX1V519</accession>
<dbReference type="RefSeq" id="WP_171544960.1">
    <property type="nucleotide sequence ID" value="NZ_JABERG010000017.1"/>
</dbReference>
<reference evidence="2 3" key="1">
    <citation type="submission" date="2020-04" db="EMBL/GenBank/DDBJ databases">
        <title>Acinetobacter Taxon 24.</title>
        <authorList>
            <person name="Nemec A."/>
            <person name="Radolfova-Krizova L."/>
            <person name="Higgins P.G."/>
            <person name="Spanelova P."/>
        </authorList>
    </citation>
    <scope>NUCLEOTIDE SEQUENCE [LARGE SCALE GENOMIC DNA]</scope>
    <source>
        <strain evidence="2 3">ANC 4279</strain>
    </source>
</reference>
<dbReference type="EMBL" id="JABERG010000017">
    <property type="protein sequence ID" value="NNH88693.1"/>
    <property type="molecule type" value="Genomic_DNA"/>
</dbReference>
<gene>
    <name evidence="2" type="ORF">HLH13_13435</name>
</gene>
<evidence type="ECO:0000313" key="2">
    <source>
        <dbReference type="EMBL" id="NNH88693.1"/>
    </source>
</evidence>
<dbReference type="Proteomes" id="UP000546536">
    <property type="component" value="Unassembled WGS sequence"/>
</dbReference>
<evidence type="ECO:0000259" key="1">
    <source>
        <dbReference type="Pfam" id="PF10593"/>
    </source>
</evidence>
<keyword evidence="3" id="KW-1185">Reference proteome</keyword>
<dbReference type="Gene3D" id="3.40.50.300">
    <property type="entry name" value="P-loop containing nucleotide triphosphate hydrolases"/>
    <property type="match status" value="1"/>
</dbReference>
<feature type="domain" description="Putative endonuclease Z1" evidence="1">
    <location>
        <begin position="404"/>
        <end position="640"/>
    </location>
</feature>
<dbReference type="Pfam" id="PF10593">
    <property type="entry name" value="Z1"/>
    <property type="match status" value="1"/>
</dbReference>
<dbReference type="InterPro" id="IPR027417">
    <property type="entry name" value="P-loop_NTPase"/>
</dbReference>
<comment type="caution">
    <text evidence="2">The sequence shown here is derived from an EMBL/GenBank/DDBJ whole genome shotgun (WGS) entry which is preliminary data.</text>
</comment>
<protein>
    <submittedName>
        <fullName evidence="2">Z1 domain-containing protein</fullName>
    </submittedName>
</protein>
<evidence type="ECO:0000313" key="3">
    <source>
        <dbReference type="Proteomes" id="UP000546536"/>
    </source>
</evidence>
<proteinExistence type="predicted"/>